<dbReference type="Pfam" id="PF09002">
    <property type="entry name" value="Card1_endonuc"/>
    <property type="match status" value="1"/>
</dbReference>
<evidence type="ECO:0000313" key="3">
    <source>
        <dbReference type="Proteomes" id="UP001292368"/>
    </source>
</evidence>
<feature type="domain" description="Card1 endonuclease" evidence="1">
    <location>
        <begin position="46"/>
        <end position="156"/>
    </location>
</feature>
<protein>
    <submittedName>
        <fullName evidence="2">DUF1887 family protein</fullName>
    </submittedName>
</protein>
<organism evidence="2 3">
    <name type="scientific">Clostridium perfringens</name>
    <dbReference type="NCBI Taxonomy" id="1502"/>
    <lineage>
        <taxon>Bacteria</taxon>
        <taxon>Bacillati</taxon>
        <taxon>Bacillota</taxon>
        <taxon>Clostridia</taxon>
        <taxon>Eubacteriales</taxon>
        <taxon>Clostridiaceae</taxon>
        <taxon>Clostridium</taxon>
    </lineage>
</organism>
<dbReference type="AlphaFoldDB" id="A0AAW9IL70"/>
<evidence type="ECO:0000313" key="2">
    <source>
        <dbReference type="EMBL" id="MDZ5010384.1"/>
    </source>
</evidence>
<accession>A0AAW9IL70</accession>
<comment type="caution">
    <text evidence="2">The sequence shown here is derived from an EMBL/GenBank/DDBJ whole genome shotgun (WGS) entry which is preliminary data.</text>
</comment>
<dbReference type="EMBL" id="WNVM01000326">
    <property type="protein sequence ID" value="MDZ5010384.1"/>
    <property type="molecule type" value="Genomic_DNA"/>
</dbReference>
<evidence type="ECO:0000259" key="1">
    <source>
        <dbReference type="Pfam" id="PF09002"/>
    </source>
</evidence>
<sequence>LNREEIQLLNKILSELKKLNGIDYLEIDKNQIEVNFKNEYLKSFIFKSGTWLEIATDIIIREIKEMDEVKSGVMFFWNDKSKIVRNEVDVVAVKDSIPICISCKDSDKYNEDALNELDVYSKQIGGDKAYKILVATKNPIKSAVIERAKEMDIDIVIFDGDEEK</sequence>
<proteinExistence type="predicted"/>
<dbReference type="Proteomes" id="UP001292368">
    <property type="component" value="Unassembled WGS sequence"/>
</dbReference>
<dbReference type="InterPro" id="IPR011335">
    <property type="entry name" value="Restrct_endonuc-II-like"/>
</dbReference>
<name>A0AAW9IL70_CLOPF</name>
<gene>
    <name evidence="2" type="ORF">GNF77_16050</name>
</gene>
<dbReference type="RefSeq" id="WP_322382239.1">
    <property type="nucleotide sequence ID" value="NZ_WNVM01000326.1"/>
</dbReference>
<feature type="non-terminal residue" evidence="2">
    <location>
        <position position="164"/>
    </location>
</feature>
<feature type="non-terminal residue" evidence="2">
    <location>
        <position position="1"/>
    </location>
</feature>
<dbReference type="GO" id="GO:0003676">
    <property type="term" value="F:nucleic acid binding"/>
    <property type="evidence" value="ECO:0007669"/>
    <property type="project" value="InterPro"/>
</dbReference>
<reference evidence="2" key="1">
    <citation type="submission" date="2019-11" db="EMBL/GenBank/DDBJ databases">
        <title>Characterization of Clostridium perfringens isolates from swine manure treated agricultural soils.</title>
        <authorList>
            <person name="Wushke S.T."/>
        </authorList>
    </citation>
    <scope>NUCLEOTIDE SEQUENCE</scope>
    <source>
        <strain evidence="2">V2</strain>
    </source>
</reference>
<dbReference type="SUPFAM" id="SSF52980">
    <property type="entry name" value="Restriction endonuclease-like"/>
    <property type="match status" value="1"/>
</dbReference>
<dbReference type="Gene3D" id="3.40.1350.10">
    <property type="match status" value="1"/>
</dbReference>
<dbReference type="InterPro" id="IPR015093">
    <property type="entry name" value="Card1_endonucl_dom"/>
</dbReference>
<dbReference type="InterPro" id="IPR011856">
    <property type="entry name" value="tRNA_endonuc-like_dom_sf"/>
</dbReference>